<dbReference type="AlphaFoldDB" id="A0A3E2HKS9"/>
<dbReference type="STRING" id="5539.A0A3E2HKS9"/>
<proteinExistence type="predicted"/>
<dbReference type="GO" id="GO:0045944">
    <property type="term" value="P:positive regulation of transcription by RNA polymerase II"/>
    <property type="evidence" value="ECO:0007669"/>
    <property type="project" value="TreeGrafter"/>
</dbReference>
<dbReference type="EMBL" id="NCSJ02000027">
    <property type="protein sequence ID" value="RFU34000.1"/>
    <property type="molecule type" value="Genomic_DNA"/>
</dbReference>
<dbReference type="GO" id="GO:0043565">
    <property type="term" value="F:sequence-specific DNA binding"/>
    <property type="evidence" value="ECO:0007669"/>
    <property type="project" value="TreeGrafter"/>
</dbReference>
<evidence type="ECO:0000313" key="10">
    <source>
        <dbReference type="EMBL" id="RFU34000.1"/>
    </source>
</evidence>
<feature type="non-terminal residue" evidence="10">
    <location>
        <position position="648"/>
    </location>
</feature>
<evidence type="ECO:0000256" key="3">
    <source>
        <dbReference type="ARBA" id="ARBA00022833"/>
    </source>
</evidence>
<dbReference type="PANTHER" id="PTHR47782:SF1">
    <property type="entry name" value="PYRIMIDINE PATHWAY REGULATORY PROTEIN 1"/>
    <property type="match status" value="1"/>
</dbReference>
<feature type="region of interest" description="Disordered" evidence="8">
    <location>
        <begin position="578"/>
        <end position="614"/>
    </location>
</feature>
<dbReference type="Pfam" id="PF04082">
    <property type="entry name" value="Fungal_trans"/>
    <property type="match status" value="1"/>
</dbReference>
<evidence type="ECO:0000256" key="1">
    <source>
        <dbReference type="ARBA" id="ARBA00004123"/>
    </source>
</evidence>
<keyword evidence="7" id="KW-0539">Nucleus</keyword>
<feature type="domain" description="Xylanolytic transcriptional activator regulatory" evidence="9">
    <location>
        <begin position="236"/>
        <end position="309"/>
    </location>
</feature>
<name>A0A3E2HKS9_SCYLI</name>
<dbReference type="GO" id="GO:0006351">
    <property type="term" value="P:DNA-templated transcription"/>
    <property type="evidence" value="ECO:0007669"/>
    <property type="project" value="InterPro"/>
</dbReference>
<reference evidence="10 11" key="1">
    <citation type="submission" date="2018-05" db="EMBL/GenBank/DDBJ databases">
        <title>Draft genome sequence of Scytalidium lignicola DSM 105466, a ubiquitous saprotrophic fungus.</title>
        <authorList>
            <person name="Buettner E."/>
            <person name="Gebauer A.M."/>
            <person name="Hofrichter M."/>
            <person name="Liers C."/>
            <person name="Kellner H."/>
        </authorList>
    </citation>
    <scope>NUCLEOTIDE SEQUENCE [LARGE SCALE GENOMIC DNA]</scope>
    <source>
        <strain evidence="10 11">DSM 105466</strain>
    </source>
</reference>
<accession>A0A3E2HKS9</accession>
<feature type="non-terminal residue" evidence="10">
    <location>
        <position position="1"/>
    </location>
</feature>
<feature type="region of interest" description="Disordered" evidence="8">
    <location>
        <begin position="1"/>
        <end position="35"/>
    </location>
</feature>
<dbReference type="GO" id="GO:0008270">
    <property type="term" value="F:zinc ion binding"/>
    <property type="evidence" value="ECO:0007669"/>
    <property type="project" value="InterPro"/>
</dbReference>
<keyword evidence="6" id="KW-0804">Transcription</keyword>
<evidence type="ECO:0000256" key="7">
    <source>
        <dbReference type="ARBA" id="ARBA00023242"/>
    </source>
</evidence>
<dbReference type="SMART" id="SM00906">
    <property type="entry name" value="Fungal_trans"/>
    <property type="match status" value="1"/>
</dbReference>
<organism evidence="10 11">
    <name type="scientific">Scytalidium lignicola</name>
    <name type="common">Hyphomycete</name>
    <dbReference type="NCBI Taxonomy" id="5539"/>
    <lineage>
        <taxon>Eukaryota</taxon>
        <taxon>Fungi</taxon>
        <taxon>Dikarya</taxon>
        <taxon>Ascomycota</taxon>
        <taxon>Pezizomycotina</taxon>
        <taxon>Leotiomycetes</taxon>
        <taxon>Leotiomycetes incertae sedis</taxon>
        <taxon>Scytalidium</taxon>
    </lineage>
</organism>
<evidence type="ECO:0000256" key="5">
    <source>
        <dbReference type="ARBA" id="ARBA00023125"/>
    </source>
</evidence>
<dbReference type="InterPro" id="IPR052202">
    <property type="entry name" value="Yeast_MetPath_Reg"/>
</dbReference>
<dbReference type="Proteomes" id="UP000258309">
    <property type="component" value="Unassembled WGS sequence"/>
</dbReference>
<keyword evidence="2" id="KW-0479">Metal-binding</keyword>
<dbReference type="OrthoDB" id="2399539at2759"/>
<comment type="subcellular location">
    <subcellularLocation>
        <location evidence="1">Nucleus</location>
    </subcellularLocation>
</comment>
<keyword evidence="4" id="KW-0805">Transcription regulation</keyword>
<evidence type="ECO:0000313" key="11">
    <source>
        <dbReference type="Proteomes" id="UP000258309"/>
    </source>
</evidence>
<keyword evidence="3" id="KW-0862">Zinc</keyword>
<dbReference type="PANTHER" id="PTHR47782">
    <property type="entry name" value="ZN(II)2CYS6 TRANSCRIPTION FACTOR (EUROFUNG)-RELATED"/>
    <property type="match status" value="1"/>
</dbReference>
<feature type="compositionally biased region" description="Polar residues" evidence="8">
    <location>
        <begin position="602"/>
        <end position="614"/>
    </location>
</feature>
<keyword evidence="5" id="KW-0238">DNA-binding</keyword>
<dbReference type="CDD" id="cd12148">
    <property type="entry name" value="fungal_TF_MHR"/>
    <property type="match status" value="1"/>
</dbReference>
<protein>
    <recommendedName>
        <fullName evidence="9">Xylanolytic transcriptional activator regulatory domain-containing protein</fullName>
    </recommendedName>
</protein>
<dbReference type="OMA" id="AALIHCI"/>
<gene>
    <name evidence="10" type="ORF">B7463_g2335</name>
</gene>
<evidence type="ECO:0000256" key="2">
    <source>
        <dbReference type="ARBA" id="ARBA00022723"/>
    </source>
</evidence>
<keyword evidence="11" id="KW-1185">Reference proteome</keyword>
<dbReference type="InterPro" id="IPR007219">
    <property type="entry name" value="XnlR_reg_dom"/>
</dbReference>
<evidence type="ECO:0000256" key="4">
    <source>
        <dbReference type="ARBA" id="ARBA00023015"/>
    </source>
</evidence>
<evidence type="ECO:0000256" key="6">
    <source>
        <dbReference type="ARBA" id="ARBA00023163"/>
    </source>
</evidence>
<feature type="compositionally biased region" description="Polar residues" evidence="8">
    <location>
        <begin position="578"/>
        <end position="594"/>
    </location>
</feature>
<dbReference type="GO" id="GO:0000981">
    <property type="term" value="F:DNA-binding transcription factor activity, RNA polymerase II-specific"/>
    <property type="evidence" value="ECO:0007669"/>
    <property type="project" value="TreeGrafter"/>
</dbReference>
<comment type="caution">
    <text evidence="10">The sequence shown here is derived from an EMBL/GenBank/DDBJ whole genome shotgun (WGS) entry which is preliminary data.</text>
</comment>
<evidence type="ECO:0000256" key="8">
    <source>
        <dbReference type="SAM" id="MobiDB-lite"/>
    </source>
</evidence>
<evidence type="ECO:0000259" key="9">
    <source>
        <dbReference type="SMART" id="SM00906"/>
    </source>
</evidence>
<sequence length="648" mass="72861">MVPGSSGAEPCVISFPSPSERAENSPISSVADRRQVAEAQTTLDDVLHMMQNTPAHEPKISKILLTGLMGPDRAGPTPKLRERQPLREENQIISSVAEGLSLPTNPLPDRKAAECFIRAYFEYANFSSPLLHEPTFRRKLEHAYAEVSARQTDTAIIQAGDDLKLDVFFVNMVFAIGLLALQKQDSSTIPTLLCDRYCETALMALNEVGFPNNIEGVQALILLAEYSYLHPTDLGGWDTIGLALRRAVELGLHEDPPVGTIDCLTLDIMRRTFWVAYSLDRSLAIAMGRPTCLSDSVITAKFPSNVNDEYITADGIINTESIALGKKRYSIHWFKYRRLQSEIRTVLYENPLPIFPAIDYADWQTAMQQRIQQWYDEVRQENRRSEAGIDRIRLPEMRELTFRRALVLLYRPSPKIPVPSTQGMLELASSSAYVINLYRRFHLENKLFLFWQAIENLFEAGTALMYCYVNASLVRERFTLRLLESLIHSTSTVLWGLVERFPALKGKRDAFDVIASKTLADLGKQNSQVDIADTSSTLNQLREHFKGSEPRNDMIENSTLLENGLDITPGINLTANGRLLSPSTGKSVANSGGDTNRDHRQLQGNPLSPSINDNSGIYLYPDFDELSMDWEAFNSTSQLPSSMWDWES</sequence>
<dbReference type="GO" id="GO:0005634">
    <property type="term" value="C:nucleus"/>
    <property type="evidence" value="ECO:0007669"/>
    <property type="project" value="UniProtKB-SubCell"/>
</dbReference>